<accession>A0A0U1HRU0</accession>
<dbReference type="EMBL" id="CP009787">
    <property type="protein sequence ID" value="AJJ09232.1"/>
    <property type="molecule type" value="Genomic_DNA"/>
</dbReference>
<dbReference type="GeneID" id="45568205"/>
<dbReference type="GO" id="GO:0030254">
    <property type="term" value="P:protein secretion by the type III secretion system"/>
    <property type="evidence" value="ECO:0007669"/>
    <property type="project" value="InterPro"/>
</dbReference>
<dbReference type="STRING" id="29485.CH64_2927"/>
<evidence type="ECO:0000313" key="4">
    <source>
        <dbReference type="Proteomes" id="UP000042054"/>
    </source>
</evidence>
<dbReference type="RefSeq" id="WP_004716039.1">
    <property type="nucleotide sequence ID" value="NZ_CABIHO010000052.1"/>
</dbReference>
<keyword evidence="3" id="KW-1185">Reference proteome</keyword>
<dbReference type="InterPro" id="IPR012670">
    <property type="entry name" value="T3SS_YscI/HrpB"/>
</dbReference>
<dbReference type="Pfam" id="PF17001">
    <property type="entry name" value="T3SS_basalb_I"/>
    <property type="match status" value="1"/>
</dbReference>
<dbReference type="AlphaFoldDB" id="A0A0U1HRU0"/>
<evidence type="ECO:0000313" key="3">
    <source>
        <dbReference type="Proteomes" id="UP000031914"/>
    </source>
</evidence>
<evidence type="ECO:0000313" key="1">
    <source>
        <dbReference type="EMBL" id="AJJ09232.1"/>
    </source>
</evidence>
<reference evidence="2 4" key="2">
    <citation type="submission" date="2015-03" db="EMBL/GenBank/DDBJ databases">
        <authorList>
            <person name="Murphy D."/>
        </authorList>
    </citation>
    <scope>NUCLEOTIDE SEQUENCE [LARGE SCALE GENOMIC DNA]</scope>
    <source>
        <strain evidence="2 4">68/02</strain>
    </source>
</reference>
<protein>
    <submittedName>
        <fullName evidence="2">Putative type III secretion apparatus</fullName>
    </submittedName>
</protein>
<dbReference type="Proteomes" id="UP000042054">
    <property type="component" value="Unassembled WGS sequence"/>
</dbReference>
<dbReference type="NCBIfam" id="TIGR02497">
    <property type="entry name" value="yscI_hrpB_dom"/>
    <property type="match status" value="1"/>
</dbReference>
<reference evidence="1 3" key="1">
    <citation type="journal article" date="2015" name="Genome Announc.">
        <title>Thirty-Two Complete Genome Assemblies of Nine Yersinia Species, Including Y. pestis, Y. pseudotuberculosis, and Y. enterocolitica.</title>
        <authorList>
            <person name="Johnson S.L."/>
            <person name="Daligault H.E."/>
            <person name="Davenport K.W."/>
            <person name="Jaissle J."/>
            <person name="Frey K.G."/>
            <person name="Ladner J.T."/>
            <person name="Broomall S.M."/>
            <person name="Bishop-Lilly K.A."/>
            <person name="Bruce D.C."/>
            <person name="Coyne S.R."/>
            <person name="Gibbons H.S."/>
            <person name="Lo C.C."/>
            <person name="Munk A.C."/>
            <person name="Rosenzweig C.N."/>
            <person name="Koroleva G.I."/>
            <person name="Palacios G.F."/>
            <person name="Redden C.L."/>
            <person name="Xu Y."/>
            <person name="Minogue T.D."/>
            <person name="Chain P.S."/>
        </authorList>
    </citation>
    <scope>NUCLEOTIDE SEQUENCE [LARGE SCALE GENOMIC DNA]</scope>
    <source>
        <strain evidence="1 3">YRA</strain>
    </source>
</reference>
<proteinExistence type="predicted"/>
<gene>
    <name evidence="1" type="ORF">CH64_2927</name>
    <name evidence="2" type="ORF">ERS008555_01649</name>
</gene>
<dbReference type="EMBL" id="CTKE01000006">
    <property type="protein sequence ID" value="CQI89535.1"/>
    <property type="molecule type" value="Genomic_DNA"/>
</dbReference>
<dbReference type="KEGG" id="yro:CH64_2927"/>
<dbReference type="Proteomes" id="UP000031914">
    <property type="component" value="Chromosome"/>
</dbReference>
<organism evidence="2 4">
    <name type="scientific">Yersinia rohdei</name>
    <dbReference type="NCBI Taxonomy" id="29485"/>
    <lineage>
        <taxon>Bacteria</taxon>
        <taxon>Pseudomonadati</taxon>
        <taxon>Pseudomonadota</taxon>
        <taxon>Gammaproteobacteria</taxon>
        <taxon>Enterobacterales</taxon>
        <taxon>Yersiniaceae</taxon>
        <taxon>Yersinia</taxon>
    </lineage>
</organism>
<evidence type="ECO:0000313" key="2">
    <source>
        <dbReference type="EMBL" id="CQI89535.1"/>
    </source>
</evidence>
<sequence>MQIEIDAIKAATSQMTPAKPVADAEQVAKFAQLMQPVDAATAMIQPDLLLSMQSEWMQATLAIDLTAKVAGVMGQNINKLVNMQ</sequence>
<name>A0A0U1HRU0_YERRO</name>